<evidence type="ECO:0000259" key="1">
    <source>
        <dbReference type="Pfam" id="PF13472"/>
    </source>
</evidence>
<feature type="domain" description="SGNH hydrolase-type esterase" evidence="1">
    <location>
        <begin position="167"/>
        <end position="337"/>
    </location>
</feature>
<dbReference type="RefSeq" id="WP_183776165.1">
    <property type="nucleotide sequence ID" value="NZ_JACIDK010000007.1"/>
</dbReference>
<comment type="caution">
    <text evidence="2">The sequence shown here is derived from an EMBL/GenBank/DDBJ whole genome shotgun (WGS) entry which is preliminary data.</text>
</comment>
<dbReference type="GO" id="GO:0004622">
    <property type="term" value="F:phosphatidylcholine lysophospholipase activity"/>
    <property type="evidence" value="ECO:0007669"/>
    <property type="project" value="TreeGrafter"/>
</dbReference>
<dbReference type="Pfam" id="PF13472">
    <property type="entry name" value="Lipase_GDSL_2"/>
    <property type="match status" value="1"/>
</dbReference>
<dbReference type="Proteomes" id="UP000530564">
    <property type="component" value="Unassembled WGS sequence"/>
</dbReference>
<reference evidence="2 3" key="1">
    <citation type="submission" date="2020-08" db="EMBL/GenBank/DDBJ databases">
        <title>Genomic Encyclopedia of Type Strains, Phase IV (KMG-IV): sequencing the most valuable type-strain genomes for metagenomic binning, comparative biology and taxonomic classification.</title>
        <authorList>
            <person name="Goeker M."/>
        </authorList>
    </citation>
    <scope>NUCLEOTIDE SEQUENCE [LARGE SCALE GENOMIC DNA]</scope>
    <source>
        <strain evidence="2 3">DSM 21793</strain>
    </source>
</reference>
<dbReference type="SUPFAM" id="SSF52266">
    <property type="entry name" value="SGNH hydrolase"/>
    <property type="match status" value="1"/>
</dbReference>
<gene>
    <name evidence="2" type="ORF">GGQ61_003804</name>
</gene>
<accession>A0A840A367</accession>
<dbReference type="AlphaFoldDB" id="A0A840A367"/>
<dbReference type="PANTHER" id="PTHR30383:SF5">
    <property type="entry name" value="SGNH HYDROLASE-TYPE ESTERASE DOMAIN-CONTAINING PROTEIN"/>
    <property type="match status" value="1"/>
</dbReference>
<dbReference type="Gene3D" id="3.40.50.1110">
    <property type="entry name" value="SGNH hydrolase"/>
    <property type="match status" value="1"/>
</dbReference>
<dbReference type="PANTHER" id="PTHR30383">
    <property type="entry name" value="THIOESTERASE 1/PROTEASE 1/LYSOPHOSPHOLIPASE L1"/>
    <property type="match status" value="1"/>
</dbReference>
<dbReference type="EMBL" id="JACIDK010000007">
    <property type="protein sequence ID" value="MBB3893066.1"/>
    <property type="molecule type" value="Genomic_DNA"/>
</dbReference>
<evidence type="ECO:0000313" key="3">
    <source>
        <dbReference type="Proteomes" id="UP000530564"/>
    </source>
</evidence>
<sequence length="360" mass="38138">MKTLGLGEIAPLLDGHVDLRRRKDSLQPLRLPVAELGFYDAFNRWVGSCATACRIRLRTASTRIGLSGAQRLLDQSVGGERRGAYDLYVDGVFNARVWAQGGAAIDLQNGAFVGDEAFNLTFDGLPPGEKVLELWLPQAATVSITGLELDDGADAAPVADGRPRVLFHGSSITHCLEAEGASAGWPAVAAGLANVDHQNLGWAGSCLLSGQAARIIRDARADAIVLKLGINVHTDGQLKERTFLDSAHAMISIIREKHATTPILVVSPIYSPGREDEASGGGLPLTRMRQLLSEVVAARVAAGDSQIAYLDGLKLFGAADAHLLPDDLHPNTEGYRLIGERFHALALSGPDALVTPPAAT</sequence>
<organism evidence="2 3">
    <name type="scientific">Phenylobacterium haematophilum</name>
    <dbReference type="NCBI Taxonomy" id="98513"/>
    <lineage>
        <taxon>Bacteria</taxon>
        <taxon>Pseudomonadati</taxon>
        <taxon>Pseudomonadota</taxon>
        <taxon>Alphaproteobacteria</taxon>
        <taxon>Caulobacterales</taxon>
        <taxon>Caulobacteraceae</taxon>
        <taxon>Phenylobacterium</taxon>
    </lineage>
</organism>
<dbReference type="InterPro" id="IPR051532">
    <property type="entry name" value="Ester_Hydrolysis_Enzymes"/>
</dbReference>
<name>A0A840A367_9CAUL</name>
<proteinExistence type="predicted"/>
<protein>
    <submittedName>
        <fullName evidence="2">Lysophospholipase L1-like esterase</fullName>
    </submittedName>
</protein>
<dbReference type="Gene3D" id="2.60.120.260">
    <property type="entry name" value="Galactose-binding domain-like"/>
    <property type="match status" value="1"/>
</dbReference>
<dbReference type="InterPro" id="IPR013830">
    <property type="entry name" value="SGNH_hydro"/>
</dbReference>
<evidence type="ECO:0000313" key="2">
    <source>
        <dbReference type="EMBL" id="MBB3893066.1"/>
    </source>
</evidence>
<dbReference type="InterPro" id="IPR036514">
    <property type="entry name" value="SGNH_hydro_sf"/>
</dbReference>
<keyword evidence="3" id="KW-1185">Reference proteome</keyword>